<dbReference type="InterPro" id="IPR012893">
    <property type="entry name" value="HipA-like_C"/>
</dbReference>
<dbReference type="KEGG" id="rhy:RD110_14860"/>
<feature type="domain" description="HipA-like C-terminal" evidence="4">
    <location>
        <begin position="166"/>
        <end position="425"/>
    </location>
</feature>
<evidence type="ECO:0000256" key="1">
    <source>
        <dbReference type="ARBA" id="ARBA00010164"/>
    </source>
</evidence>
<dbReference type="PANTHER" id="PTHR37419">
    <property type="entry name" value="SERINE/THREONINE-PROTEIN KINASE TOXIN HIPA"/>
    <property type="match status" value="1"/>
</dbReference>
<evidence type="ECO:0000256" key="3">
    <source>
        <dbReference type="ARBA" id="ARBA00022777"/>
    </source>
</evidence>
<dbReference type="RefSeq" id="WP_076200192.1">
    <property type="nucleotide sequence ID" value="NZ_CP019236.1"/>
</dbReference>
<reference evidence="6 7" key="1">
    <citation type="submission" date="2017-01" db="EMBL/GenBank/DDBJ databases">
        <authorList>
            <person name="Mah S.A."/>
            <person name="Swanson W.J."/>
            <person name="Moy G.W."/>
            <person name="Vacquier V.D."/>
        </authorList>
    </citation>
    <scope>NUCLEOTIDE SEQUENCE [LARGE SCALE GENOMIC DNA]</scope>
    <source>
        <strain evidence="6 7">DCY110</strain>
    </source>
</reference>
<evidence type="ECO:0000256" key="2">
    <source>
        <dbReference type="ARBA" id="ARBA00022679"/>
    </source>
</evidence>
<accession>A0A1P8JX38</accession>
<proteinExistence type="inferred from homology"/>
<dbReference type="Pfam" id="PF13657">
    <property type="entry name" value="Couple_hipA"/>
    <property type="match status" value="1"/>
</dbReference>
<evidence type="ECO:0000259" key="4">
    <source>
        <dbReference type="Pfam" id="PF07804"/>
    </source>
</evidence>
<sequence length="467" mass="50570">MNVQALDIFLGARHLGVLFRYAMPGAPVITRFVADPDVTRQSQPTPQPLLGAAFLAPTPDSQRQLWLDIQSPRFNGRYSAQGGWLLPPWFQNLLPEGVFRDHVAARRGCDPNDHFEMLAACGLDLPGNVSARPAHLDREGLAHLVTQDNDALEMSVTAEPMEEGVSVSGIQPKLAVLRQGDRYVGRTKAHDTHIIAKLPVVGRPRLPELEHLSLQLAGAAGVNVCETSLVPLRQLVAEHGYELEDSDGTTNFLAVVRFDRTPTGRIHCEDFAQVLSVMPEEKYSGSYLAVAAAMMALPSLGEPAVHELLRRLAVNEMLGNPDMHLKNIGLIYPDGVTPAVSPAYDIVGYSAFSKISGHALRILPAEFDAELQSAAARRSAPAPAADGKPRLGPYVLRIFCDKLGIPEKPATAAVRHCVAAAARDWPALIAQSLLSEAQKARLLAHFKAHPWLSQKAAHSLRAAPTIA</sequence>
<keyword evidence="2" id="KW-0808">Transferase</keyword>
<dbReference type="NCBIfam" id="TIGR03071">
    <property type="entry name" value="couple_hipA"/>
    <property type="match status" value="1"/>
</dbReference>
<name>A0A1P8JX38_9BURK</name>
<dbReference type="InterPro" id="IPR017508">
    <property type="entry name" value="HipA_N1"/>
</dbReference>
<dbReference type="STRING" id="1842727.RD110_14860"/>
<keyword evidence="7" id="KW-1185">Reference proteome</keyword>
<dbReference type="EMBL" id="CP019236">
    <property type="protein sequence ID" value="APW38313.1"/>
    <property type="molecule type" value="Genomic_DNA"/>
</dbReference>
<keyword evidence="3 6" id="KW-0418">Kinase</keyword>
<evidence type="ECO:0000313" key="6">
    <source>
        <dbReference type="EMBL" id="APW38313.1"/>
    </source>
</evidence>
<comment type="similarity">
    <text evidence="1">Belongs to the HipA Ser/Thr kinase family.</text>
</comment>
<dbReference type="GO" id="GO:0004674">
    <property type="term" value="F:protein serine/threonine kinase activity"/>
    <property type="evidence" value="ECO:0007669"/>
    <property type="project" value="TreeGrafter"/>
</dbReference>
<dbReference type="GO" id="GO:0005829">
    <property type="term" value="C:cytosol"/>
    <property type="evidence" value="ECO:0007669"/>
    <property type="project" value="TreeGrafter"/>
</dbReference>
<evidence type="ECO:0000259" key="5">
    <source>
        <dbReference type="Pfam" id="PF13657"/>
    </source>
</evidence>
<organism evidence="6 7">
    <name type="scientific">Rhodoferax koreensis</name>
    <dbReference type="NCBI Taxonomy" id="1842727"/>
    <lineage>
        <taxon>Bacteria</taxon>
        <taxon>Pseudomonadati</taxon>
        <taxon>Pseudomonadota</taxon>
        <taxon>Betaproteobacteria</taxon>
        <taxon>Burkholderiales</taxon>
        <taxon>Comamonadaceae</taxon>
        <taxon>Rhodoferax</taxon>
    </lineage>
</organism>
<protein>
    <submittedName>
        <fullName evidence="6">Phosphatidylinositol kinase</fullName>
    </submittedName>
</protein>
<dbReference type="Pfam" id="PF07804">
    <property type="entry name" value="HipA_C"/>
    <property type="match status" value="1"/>
</dbReference>
<feature type="domain" description="HipA N-terminal subdomain 1" evidence="5">
    <location>
        <begin position="84"/>
        <end position="131"/>
    </location>
</feature>
<dbReference type="PANTHER" id="PTHR37419:SF1">
    <property type="entry name" value="SERINE_THREONINE-PROTEIN KINASE TOXIN HIPA"/>
    <property type="match status" value="1"/>
</dbReference>
<evidence type="ECO:0000313" key="7">
    <source>
        <dbReference type="Proteomes" id="UP000186609"/>
    </source>
</evidence>
<dbReference type="InterPro" id="IPR052028">
    <property type="entry name" value="HipA_Ser/Thr_kinase"/>
</dbReference>
<dbReference type="OrthoDB" id="9805913at2"/>
<dbReference type="AlphaFoldDB" id="A0A1P8JX38"/>
<gene>
    <name evidence="6" type="ORF">RD110_14860</name>
</gene>
<dbReference type="Proteomes" id="UP000186609">
    <property type="component" value="Chromosome"/>
</dbReference>